<dbReference type="Gene3D" id="3.40.50.150">
    <property type="entry name" value="Vaccinia Virus protein VP39"/>
    <property type="match status" value="1"/>
</dbReference>
<name>A0A328AJZ6_9CAUL</name>
<evidence type="ECO:0000313" key="7">
    <source>
        <dbReference type="EMBL" id="RAK55140.1"/>
    </source>
</evidence>
<dbReference type="PRINTS" id="PR02008">
    <property type="entry name" value="RCMTFAMILY"/>
</dbReference>
<reference evidence="8" key="1">
    <citation type="submission" date="2018-05" db="EMBL/GenBank/DDBJ databases">
        <authorList>
            <person name="Li X."/>
        </authorList>
    </citation>
    <scope>NUCLEOTIDE SEQUENCE [LARGE SCALE GENOMIC DNA]</scope>
    <source>
        <strain evidence="8">LX32</strain>
    </source>
</reference>
<dbReference type="InterPro" id="IPR023267">
    <property type="entry name" value="RCMT"/>
</dbReference>
<keyword evidence="1 5" id="KW-0489">Methyltransferase</keyword>
<dbReference type="EMBL" id="QFYQ01000001">
    <property type="protein sequence ID" value="RAK55140.1"/>
    <property type="molecule type" value="Genomic_DNA"/>
</dbReference>
<feature type="active site" description="Nucleophile" evidence="5">
    <location>
        <position position="362"/>
    </location>
</feature>
<keyword evidence="2 5" id="KW-0808">Transferase</keyword>
<dbReference type="PROSITE" id="PS51686">
    <property type="entry name" value="SAM_MT_RSMB_NOP"/>
    <property type="match status" value="1"/>
</dbReference>
<feature type="domain" description="SAM-dependent MTase RsmB/NOP-type" evidence="6">
    <location>
        <begin position="146"/>
        <end position="424"/>
    </location>
</feature>
<comment type="caution">
    <text evidence="5">Lacks conserved residue(s) required for the propagation of feature annotation.</text>
</comment>
<accession>A0A328AJZ6</accession>
<dbReference type="SUPFAM" id="SSF53335">
    <property type="entry name" value="S-adenosyl-L-methionine-dependent methyltransferases"/>
    <property type="match status" value="1"/>
</dbReference>
<dbReference type="AlphaFoldDB" id="A0A328AJZ6"/>
<dbReference type="PANTHER" id="PTHR22807">
    <property type="entry name" value="NOP2 YEAST -RELATED NOL1/NOP2/FMU SUN DOMAIN-CONTAINING"/>
    <property type="match status" value="1"/>
</dbReference>
<evidence type="ECO:0000256" key="4">
    <source>
        <dbReference type="ARBA" id="ARBA00022884"/>
    </source>
</evidence>
<evidence type="ECO:0000256" key="3">
    <source>
        <dbReference type="ARBA" id="ARBA00022691"/>
    </source>
</evidence>
<dbReference type="GO" id="GO:0003723">
    <property type="term" value="F:RNA binding"/>
    <property type="evidence" value="ECO:0007669"/>
    <property type="project" value="UniProtKB-UniRule"/>
</dbReference>
<sequence length="425" mass="45985">MRDGGRLAAAIEVLTEIESRHRPVRLALKAWGDSARYAGAKDRAFVSGLVLDVLRRRRSLAWRMGEEGARAAALGVLKFLWGWAIERIAEAAGEAPHGPGPLSDAERLALETPRDLADAPASVRGDYPDWLDASLARAFGEARAEEGAALAERAPVDLRANRLKTGPGKAMKALAPLPVRATGVLPEALRIDPPRADERAPAVEAMPAFVKGWVEVQDLGSQIAAACAGEVKGQQVLDLCAGGGGKTLALAAAMETTGQIYAYDSDARRLTDTIRRGERAGVRNLQVRTPAKPEPLKGLEGRMDLVFVDAPCSGTGSWRRHPDTKWRLTPQTLEKRLADQDLVLDQATAFVKPGGRIVYVTCSVLPEEDEDRVAAFLVRHPEFAVRPATDDPTLARHLTPDRYLRLSPRSAGTDGFFVAVLEKVR</sequence>
<evidence type="ECO:0000256" key="2">
    <source>
        <dbReference type="ARBA" id="ARBA00022679"/>
    </source>
</evidence>
<protein>
    <submittedName>
        <fullName evidence="7">MFS transporter</fullName>
    </submittedName>
</protein>
<organism evidence="7 8">
    <name type="scientific">Phenylobacterium soli</name>
    <dbReference type="NCBI Taxonomy" id="2170551"/>
    <lineage>
        <taxon>Bacteria</taxon>
        <taxon>Pseudomonadati</taxon>
        <taxon>Pseudomonadota</taxon>
        <taxon>Alphaproteobacteria</taxon>
        <taxon>Caulobacterales</taxon>
        <taxon>Caulobacteraceae</taxon>
        <taxon>Phenylobacterium</taxon>
    </lineage>
</organism>
<evidence type="ECO:0000313" key="8">
    <source>
        <dbReference type="Proteomes" id="UP000249254"/>
    </source>
</evidence>
<keyword evidence="4 5" id="KW-0694">RNA-binding</keyword>
<dbReference type="PANTHER" id="PTHR22807:SF53">
    <property type="entry name" value="RIBOSOMAL RNA SMALL SUBUNIT METHYLTRANSFERASE B-RELATED"/>
    <property type="match status" value="1"/>
</dbReference>
<dbReference type="CDD" id="cd02440">
    <property type="entry name" value="AdoMet_MTases"/>
    <property type="match status" value="1"/>
</dbReference>
<dbReference type="RefSeq" id="WP_111528888.1">
    <property type="nucleotide sequence ID" value="NZ_JBHRSG010000003.1"/>
</dbReference>
<dbReference type="InterPro" id="IPR001678">
    <property type="entry name" value="MeTrfase_RsmB-F_NOP2_dom"/>
</dbReference>
<dbReference type="GO" id="GO:0001510">
    <property type="term" value="P:RNA methylation"/>
    <property type="evidence" value="ECO:0007669"/>
    <property type="project" value="InterPro"/>
</dbReference>
<feature type="binding site" evidence="5">
    <location>
        <position position="264"/>
    </location>
    <ligand>
        <name>S-adenosyl-L-methionine</name>
        <dbReference type="ChEBI" id="CHEBI:59789"/>
    </ligand>
</feature>
<dbReference type="Pfam" id="PF01189">
    <property type="entry name" value="Methyltr_RsmB-F"/>
    <property type="match status" value="1"/>
</dbReference>
<dbReference type="InterPro" id="IPR049560">
    <property type="entry name" value="MeTrfase_RsmB-F_NOP2_cat"/>
</dbReference>
<comment type="similarity">
    <text evidence="5">Belongs to the class I-like SAM-binding methyltransferase superfamily. RsmB/NOP family.</text>
</comment>
<evidence type="ECO:0000256" key="5">
    <source>
        <dbReference type="PROSITE-ProRule" id="PRU01023"/>
    </source>
</evidence>
<dbReference type="Proteomes" id="UP000249254">
    <property type="component" value="Unassembled WGS sequence"/>
</dbReference>
<proteinExistence type="inferred from homology"/>
<comment type="caution">
    <text evidence="7">The sequence shown here is derived from an EMBL/GenBank/DDBJ whole genome shotgun (WGS) entry which is preliminary data.</text>
</comment>
<evidence type="ECO:0000259" key="6">
    <source>
        <dbReference type="PROSITE" id="PS51686"/>
    </source>
</evidence>
<gene>
    <name evidence="7" type="ORF">DJ017_11725</name>
</gene>
<feature type="binding site" evidence="5">
    <location>
        <position position="309"/>
    </location>
    <ligand>
        <name>S-adenosyl-L-methionine</name>
        <dbReference type="ChEBI" id="CHEBI:59789"/>
    </ligand>
</feature>
<dbReference type="InterPro" id="IPR029063">
    <property type="entry name" value="SAM-dependent_MTases_sf"/>
</dbReference>
<evidence type="ECO:0000256" key="1">
    <source>
        <dbReference type="ARBA" id="ARBA00022603"/>
    </source>
</evidence>
<dbReference type="OrthoDB" id="9810297at2"/>
<dbReference type="GO" id="GO:0008173">
    <property type="term" value="F:RNA methyltransferase activity"/>
    <property type="evidence" value="ECO:0007669"/>
    <property type="project" value="InterPro"/>
</dbReference>
<keyword evidence="3 5" id="KW-0949">S-adenosyl-L-methionine</keyword>
<keyword evidence="8" id="KW-1185">Reference proteome</keyword>